<proteinExistence type="predicted"/>
<feature type="compositionally biased region" description="Low complexity" evidence="1">
    <location>
        <begin position="872"/>
        <end position="882"/>
    </location>
</feature>
<evidence type="ECO:0000313" key="3">
    <source>
        <dbReference type="Proteomes" id="UP000278627"/>
    </source>
</evidence>
<feature type="compositionally biased region" description="Polar residues" evidence="1">
    <location>
        <begin position="936"/>
        <end position="946"/>
    </location>
</feature>
<evidence type="ECO:0000313" key="2">
    <source>
        <dbReference type="EMBL" id="VDN90068.1"/>
    </source>
</evidence>
<dbReference type="EMBL" id="UZAD01013143">
    <property type="protein sequence ID" value="VDN90068.1"/>
    <property type="molecule type" value="Genomic_DNA"/>
</dbReference>
<accession>A0A0N4TKP1</accession>
<keyword evidence="3" id="KW-1185">Reference proteome</keyword>
<feature type="region of interest" description="Disordered" evidence="1">
    <location>
        <begin position="1682"/>
        <end position="1757"/>
    </location>
</feature>
<reference evidence="2 3" key="2">
    <citation type="submission" date="2018-11" db="EMBL/GenBank/DDBJ databases">
        <authorList>
            <consortium name="Pathogen Informatics"/>
        </authorList>
    </citation>
    <scope>NUCLEOTIDE SEQUENCE [LARGE SCALE GENOMIC DNA]</scope>
</reference>
<evidence type="ECO:0000313" key="4">
    <source>
        <dbReference type="WBParaSite" id="BPAG_0000892001-mRNA-1"/>
    </source>
</evidence>
<evidence type="ECO:0000256" key="1">
    <source>
        <dbReference type="SAM" id="MobiDB-lite"/>
    </source>
</evidence>
<feature type="compositionally biased region" description="Polar residues" evidence="1">
    <location>
        <begin position="126"/>
        <end position="141"/>
    </location>
</feature>
<feature type="compositionally biased region" description="Basic and acidic residues" evidence="1">
    <location>
        <begin position="916"/>
        <end position="933"/>
    </location>
</feature>
<feature type="compositionally biased region" description="Polar residues" evidence="1">
    <location>
        <begin position="980"/>
        <end position="989"/>
    </location>
</feature>
<name>A0A0N4TKP1_BRUPA</name>
<dbReference type="Proteomes" id="UP000278627">
    <property type="component" value="Unassembled WGS sequence"/>
</dbReference>
<feature type="compositionally biased region" description="Polar residues" evidence="1">
    <location>
        <begin position="1682"/>
        <end position="1706"/>
    </location>
</feature>
<feature type="region of interest" description="Disordered" evidence="1">
    <location>
        <begin position="107"/>
        <end position="141"/>
    </location>
</feature>
<feature type="compositionally biased region" description="Basic and acidic residues" evidence="1">
    <location>
        <begin position="1744"/>
        <end position="1757"/>
    </location>
</feature>
<feature type="region of interest" description="Disordered" evidence="1">
    <location>
        <begin position="863"/>
        <end position="882"/>
    </location>
</feature>
<sequence length="2023" mass="229679">ISFDDDSIPAHLLTLSPSADITSKIFDKTEKNLLSVEKMEHINTNVISNVEQEMDAQKVAINKESEFKLTRDELEHIAHVSYMAEEEFGKFQTKLPIDKDWVEEEGTKSGYEEYSVEESESEKFSRTSSATSGPDSQQQSVDMTINPIQNILPFDATDNMTLDDKNVLTKDMEHEMDITNDRISFDDDSIPAHLLTLSPSADITSECWIVEDDENSMLLFGHRNRVVKSIRMLNIEDHKMKIFNQIQKNIQTDQTIYDNGCSMSNPLTDSYSPIIQVLFPETEMTYTEFEQFHSVYNSYVKIPKSAEGTATVKSVKELEKQKSSRIGYTAGQKNIEFHTVESGSGDSDHSRRTEAGADATILLETGVSSEVVSGVMITNAAVNDQLALSGITDKSFAHFNIPQVVGIGPATSIDYFNEKQHRQNESRHINTMMKQELPKQQSKLGAAIQECGSELTMKDFKNSKIVLSDKSLSHLEKKFAFQKPWEQRTEQEKHQEQSIIGKSMMELLKDNSFVGRNEQLFKDNVNNFPKSNCKCSETVEGEQGVILGKNTSYSRIQPNGEIEFSLEHSNHYLTDGFNVTSTVTYTDRLYKKMTRNLRFSEKMPHYGRANFWKTFNNDEEYSVKTYIEGMKPSFTRASSVFVVYTDQNLLASQFGTSRKAENSDGVEETLDDGDKSKSNATRKAGNLKEIGIKINPIEHRHLTSDLITSVSALEEKWKRSEVFYLSGSVLSDSTFTKTENAKGKESLERDSTWLLKNEKPRGTYRMNVFERCERESIVGDGSMLHHADCLMRLNFFAERITEQVAELAAVELGNHFRAELNPRARYFSEMRANIDSQAESAPVTPSESDEEIERKIALGLTEKREPHLVTVPESESSPRSSSWFSLFGGGTFNREDRPRSPISFLWRTSQRQSDASSRKSSPDGRNEFMDLLRRTSGASSNGSDMSTKLPDSALAGLSNEERNHIEKVLSAANRRSRSSQSTPTASRKQSMYKLPDMNDFELCERTHIEGVIEKAEKGEFPFVIKVTNADAVKDDSVDVADVKKFDSAVAQTSGNTNQSEELLNGKSTVILEIPLGSICLSEELEEQQIVEAIVPEIGRVKFEQESSLDVKLHIQDSRSRSVSYKIPDAELEHIRKVEEAAIIMGADIKWINCSKISQEIVENLQNSTHTNSLRESEAAEKLSVSESSIDWRSEANMKDALTVTVFPVEKEEPGKTLNTKETIYETRKGETEDKSEVNSMGDANSLHEIPSLESFVIKTISFEDVNKANFVTAGKEGIKISRHHEGLRKKLTGKEVIHNEELKEQMNQSDRLDNSISRKMVENRTVNLSDEELEQIRLVNEQAKQLDKLDEFSVSVSGEIEKYKYQKTQPYLCVIEEELGQNRAAEEESKDSSFLDEKINKQKEEKDECSTRYNIQQTNALEEEAKGMDLFAIVRAEERAIVRNPRENKDIRFPEKILIRTVERTQQLEENGMCEKKETEIMQQNVLTEEELMQIQAVERRAKQMEQIFSFEGQFTKMLEGREVPDLTVNKLVAVEKLGDRLTEEELEHIKEVERNAIWEFEMPLLERFNAKNDMIGEINEVEFQQKDVALGEVAFDKFTSMLNPLKNTVITTLSFNNKADKAKLTKNAESAEDISKTNMQICGTLMKAYSENQNFDSDISTANESNIKVLATTTKDLTSVQTVNEYPENQDSEYISSTESSNFGPGTSDEDEETDKNNLESTDISPETVSSTSELKNGTTFSKVKEPTAKEDTNKKDMDLSLEVISNTTDTELLPNSGTEVFSQSKWILDMASSSFLIDVTHACAQLDVKDSLTDKQSVDRFAGLTKEEIEHIKMVDLQFEHENAEDKSEVSMHNNDDSEVNDIANFVNEMIVENEEYELQKKDSTIDATELKTLHIIDDDDKVINNTDVNIKYTGDENILHDEIPLKKFTTNDTLLERSVERDLRAHQQSKLWQNAHVEQNNEVKSLEELRREINIGKWYEEEHLSSLRKSLCAEETAEIPGFDLKLYNLTIITFFRFIKI</sequence>
<dbReference type="STRING" id="6280.A0A0N4TKP1"/>
<protein>
    <submittedName>
        <fullName evidence="4">Centrosomal protein of 192 kDa</fullName>
    </submittedName>
</protein>
<feature type="compositionally biased region" description="Polar residues" evidence="1">
    <location>
        <begin position="1720"/>
        <end position="1743"/>
    </location>
</feature>
<dbReference type="WBParaSite" id="BPAG_0000892001-mRNA-1">
    <property type="protein sequence ID" value="BPAG_0000892001-mRNA-1"/>
    <property type="gene ID" value="BPAG_0000892001"/>
</dbReference>
<gene>
    <name evidence="2" type="ORF">BPAG_LOCUS8882</name>
</gene>
<feature type="region of interest" description="Disordered" evidence="1">
    <location>
        <begin position="904"/>
        <end position="992"/>
    </location>
</feature>
<feature type="compositionally biased region" description="Polar residues" evidence="1">
    <location>
        <begin position="906"/>
        <end position="915"/>
    </location>
</feature>
<organism evidence="4">
    <name type="scientific">Brugia pahangi</name>
    <name type="common">Filarial nematode worm</name>
    <dbReference type="NCBI Taxonomy" id="6280"/>
    <lineage>
        <taxon>Eukaryota</taxon>
        <taxon>Metazoa</taxon>
        <taxon>Ecdysozoa</taxon>
        <taxon>Nematoda</taxon>
        <taxon>Chromadorea</taxon>
        <taxon>Rhabditida</taxon>
        <taxon>Spirurina</taxon>
        <taxon>Spiruromorpha</taxon>
        <taxon>Filarioidea</taxon>
        <taxon>Onchocercidae</taxon>
        <taxon>Brugia</taxon>
    </lineage>
</organism>
<reference evidence="4" key="1">
    <citation type="submission" date="2017-02" db="UniProtKB">
        <authorList>
            <consortium name="WormBaseParasite"/>
        </authorList>
    </citation>
    <scope>IDENTIFICATION</scope>
</reference>
<feature type="region of interest" description="Disordered" evidence="1">
    <location>
        <begin position="656"/>
        <end position="682"/>
    </location>
</feature>